<dbReference type="EMBL" id="BK014902">
    <property type="protein sequence ID" value="DAD81508.1"/>
    <property type="molecule type" value="Genomic_DNA"/>
</dbReference>
<accession>A0A8S5MH32</accession>
<organism evidence="1">
    <name type="scientific">Podoviridae sp. ct1h53</name>
    <dbReference type="NCBI Taxonomy" id="2826536"/>
    <lineage>
        <taxon>Viruses</taxon>
        <taxon>Duplodnaviria</taxon>
        <taxon>Heunggongvirae</taxon>
        <taxon>Uroviricota</taxon>
        <taxon>Caudoviricetes</taxon>
    </lineage>
</organism>
<proteinExistence type="predicted"/>
<reference evidence="1" key="1">
    <citation type="journal article" date="2021" name="Proc. Natl. Acad. Sci. U.S.A.">
        <title>A Catalog of Tens of Thousands of Viruses from Human Metagenomes Reveals Hidden Associations with Chronic Diseases.</title>
        <authorList>
            <person name="Tisza M.J."/>
            <person name="Buck C.B."/>
        </authorList>
    </citation>
    <scope>NUCLEOTIDE SEQUENCE</scope>
    <source>
        <strain evidence="1">Ct1h53</strain>
    </source>
</reference>
<sequence>MEEKEIKEAMIEALTHLEGCKYFVATIVNEEERRFDMSLRMSQHQLALIIKGILSNNEMMMMDVLQWCSERFKNSIEKGKKSTN</sequence>
<name>A0A8S5MH32_9CAUD</name>
<protein>
    <submittedName>
        <fullName evidence="1">Uncharacterized protein</fullName>
    </submittedName>
</protein>
<evidence type="ECO:0000313" key="1">
    <source>
        <dbReference type="EMBL" id="DAD81508.1"/>
    </source>
</evidence>